<evidence type="ECO:0000256" key="7">
    <source>
        <dbReference type="ARBA" id="ARBA00022967"/>
    </source>
</evidence>
<dbReference type="SMART" id="SM00382">
    <property type="entry name" value="AAA"/>
    <property type="match status" value="2"/>
</dbReference>
<dbReference type="Gene3D" id="3.40.50.300">
    <property type="entry name" value="P-loop containing nucleotide triphosphate hydrolases"/>
    <property type="match status" value="2"/>
</dbReference>
<accession>A0AAN4URS2</accession>
<dbReference type="EMBL" id="BNAB01000008">
    <property type="protein sequence ID" value="GHE02150.1"/>
    <property type="molecule type" value="Genomic_DNA"/>
</dbReference>
<comment type="caution">
    <text evidence="10">The sequence shown here is derived from an EMBL/GenBank/DDBJ whole genome shotgun (WGS) entry which is preliminary data.</text>
</comment>
<dbReference type="AlphaFoldDB" id="A0AAN4URS2"/>
<evidence type="ECO:0000256" key="5">
    <source>
        <dbReference type="ARBA" id="ARBA00022741"/>
    </source>
</evidence>
<protein>
    <submittedName>
        <fullName evidence="10">Lipase</fullName>
    </submittedName>
    <submittedName>
        <fullName evidence="11">Monosaccharide ABC transporter ATP-binding protein, CUT2 family</fullName>
    </submittedName>
</protein>
<feature type="domain" description="ABC transporter" evidence="9">
    <location>
        <begin position="7"/>
        <end position="243"/>
    </location>
</feature>
<dbReference type="Proteomes" id="UP000199541">
    <property type="component" value="Unassembled WGS sequence"/>
</dbReference>
<keyword evidence="8" id="KW-0472">Membrane</keyword>
<sequence length="497" mass="52595">MTGAAILSVDGIEKRFAGVHALAGVSLSLYPGKIHCLAGENGSGKSTLIKTISGVEVPDAGTITIGGQTYQGLTPRTGIRNGIQVIYQDLSLFPNLSIAENIAIAPIIARGRLRFSPAEARAIAERVAARIHVDLPFSALAADVSVAQRQLTAICRALAQDARVLIMDEPTTALTRREVDSLFATVKLLRAQGVSIAFVSHKFEEILSISDEITVIRNGRVVAEGPASGFDHASLSEAMTGQRVNALGRRRADETAAPEALRADRIGVEGLLQDVSLRLNHGEILGVTGLLGSGREAVAEALFGIHPITSGQISIDGRPCEIRQVSDAVAQGIGYVPGDRLSEGLFLNHSVAQNVIAASTDKIPRNMGLVTKRAVSAIARRMIKAFGIKTPSDSVAVRTLSGGNQQRVVLAKWFVDKPRILILNGPTVGVDIGSKREITSLLRNLSADGTAIIVISDDVPELAEISDRIIVMRDGVVASELHGADISESRILKELAA</sequence>
<evidence type="ECO:0000313" key="12">
    <source>
        <dbReference type="Proteomes" id="UP000199541"/>
    </source>
</evidence>
<keyword evidence="12" id="KW-1185">Reference proteome</keyword>
<keyword evidence="4" id="KW-0677">Repeat</keyword>
<dbReference type="InterPro" id="IPR050107">
    <property type="entry name" value="ABC_carbohydrate_import_ATPase"/>
</dbReference>
<dbReference type="Proteomes" id="UP000634647">
    <property type="component" value="Unassembled WGS sequence"/>
</dbReference>
<keyword evidence="1" id="KW-0813">Transport</keyword>
<dbReference type="SUPFAM" id="SSF52540">
    <property type="entry name" value="P-loop containing nucleoside triphosphate hydrolases"/>
    <property type="match status" value="2"/>
</dbReference>
<dbReference type="InterPro" id="IPR027417">
    <property type="entry name" value="P-loop_NTPase"/>
</dbReference>
<dbReference type="InterPro" id="IPR003439">
    <property type="entry name" value="ABC_transporter-like_ATP-bd"/>
</dbReference>
<reference evidence="10" key="3">
    <citation type="submission" date="2023-06" db="EMBL/GenBank/DDBJ databases">
        <authorList>
            <person name="Sun Q."/>
            <person name="Zhou Y."/>
        </authorList>
    </citation>
    <scope>NUCLEOTIDE SEQUENCE</scope>
    <source>
        <strain evidence="10">CGMCC 1.10859</strain>
    </source>
</reference>
<evidence type="ECO:0000256" key="1">
    <source>
        <dbReference type="ARBA" id="ARBA00022448"/>
    </source>
</evidence>
<dbReference type="Pfam" id="PF00005">
    <property type="entry name" value="ABC_tran"/>
    <property type="match status" value="2"/>
</dbReference>
<evidence type="ECO:0000256" key="3">
    <source>
        <dbReference type="ARBA" id="ARBA00022597"/>
    </source>
</evidence>
<dbReference type="RefSeq" id="WP_035845427.1">
    <property type="nucleotide sequence ID" value="NZ_BNAB01000008.1"/>
</dbReference>
<dbReference type="PROSITE" id="PS50893">
    <property type="entry name" value="ABC_TRANSPORTER_2"/>
    <property type="match status" value="2"/>
</dbReference>
<gene>
    <name evidence="10" type="ORF">GCM10008024_20610</name>
    <name evidence="11" type="ORF">SAMN05444006_109115</name>
</gene>
<name>A0AAN4URS2_9RHOB</name>
<reference evidence="11 12" key="2">
    <citation type="submission" date="2016-10" db="EMBL/GenBank/DDBJ databases">
        <authorList>
            <person name="Varghese N."/>
            <person name="Submissions S."/>
        </authorList>
    </citation>
    <scope>NUCLEOTIDE SEQUENCE [LARGE SCALE GENOMIC DNA]</scope>
    <source>
        <strain evidence="11 12">DSM 24802</strain>
    </source>
</reference>
<dbReference type="PROSITE" id="PS00211">
    <property type="entry name" value="ABC_TRANSPORTER_1"/>
    <property type="match status" value="1"/>
</dbReference>
<dbReference type="InterPro" id="IPR017871">
    <property type="entry name" value="ABC_transporter-like_CS"/>
</dbReference>
<dbReference type="GO" id="GO:0005524">
    <property type="term" value="F:ATP binding"/>
    <property type="evidence" value="ECO:0007669"/>
    <property type="project" value="UniProtKB-KW"/>
</dbReference>
<dbReference type="EMBL" id="FNOB01000009">
    <property type="protein sequence ID" value="SDX05707.1"/>
    <property type="molecule type" value="Genomic_DNA"/>
</dbReference>
<evidence type="ECO:0000256" key="6">
    <source>
        <dbReference type="ARBA" id="ARBA00022840"/>
    </source>
</evidence>
<dbReference type="PANTHER" id="PTHR43790">
    <property type="entry name" value="CARBOHYDRATE TRANSPORT ATP-BINDING PROTEIN MG119-RELATED"/>
    <property type="match status" value="1"/>
</dbReference>
<proteinExistence type="predicted"/>
<evidence type="ECO:0000259" key="9">
    <source>
        <dbReference type="PROSITE" id="PS50893"/>
    </source>
</evidence>
<keyword evidence="2" id="KW-1003">Cell membrane</keyword>
<keyword evidence="3" id="KW-0762">Sugar transport</keyword>
<dbReference type="CDD" id="cd03216">
    <property type="entry name" value="ABC_Carb_Monos_I"/>
    <property type="match status" value="1"/>
</dbReference>
<dbReference type="CDD" id="cd03215">
    <property type="entry name" value="ABC_Carb_Monos_II"/>
    <property type="match status" value="1"/>
</dbReference>
<reference evidence="10" key="1">
    <citation type="journal article" date="2014" name="Int. J. Syst. Evol. Microbiol.">
        <title>Complete genome sequence of Corynebacterium casei LMG S-19264T (=DSM 44701T), isolated from a smear-ripened cheese.</title>
        <authorList>
            <consortium name="US DOE Joint Genome Institute (JGI-PGF)"/>
            <person name="Walter F."/>
            <person name="Albersmeier A."/>
            <person name="Kalinowski J."/>
            <person name="Ruckert C."/>
        </authorList>
    </citation>
    <scope>NUCLEOTIDE SEQUENCE</scope>
    <source>
        <strain evidence="10">CGMCC 1.10859</strain>
    </source>
</reference>
<evidence type="ECO:0000256" key="4">
    <source>
        <dbReference type="ARBA" id="ARBA00022737"/>
    </source>
</evidence>
<evidence type="ECO:0000313" key="13">
    <source>
        <dbReference type="Proteomes" id="UP000634647"/>
    </source>
</evidence>
<evidence type="ECO:0000313" key="10">
    <source>
        <dbReference type="EMBL" id="GHE02150.1"/>
    </source>
</evidence>
<dbReference type="PANTHER" id="PTHR43790:SF1">
    <property type="entry name" value="XYLOSE IMPORT ATP-BINDING PROTEIN XYLG"/>
    <property type="match status" value="1"/>
</dbReference>
<evidence type="ECO:0000256" key="2">
    <source>
        <dbReference type="ARBA" id="ARBA00022475"/>
    </source>
</evidence>
<dbReference type="InterPro" id="IPR003593">
    <property type="entry name" value="AAA+_ATPase"/>
</dbReference>
<feature type="domain" description="ABC transporter" evidence="9">
    <location>
        <begin position="255"/>
        <end position="495"/>
    </location>
</feature>
<evidence type="ECO:0000256" key="8">
    <source>
        <dbReference type="ARBA" id="ARBA00023136"/>
    </source>
</evidence>
<evidence type="ECO:0000313" key="11">
    <source>
        <dbReference type="EMBL" id="SDX05707.1"/>
    </source>
</evidence>
<keyword evidence="6 11" id="KW-0067">ATP-binding</keyword>
<organism evidence="10 13">
    <name type="scientific">Allgaiera indica</name>
    <dbReference type="NCBI Taxonomy" id="765699"/>
    <lineage>
        <taxon>Bacteria</taxon>
        <taxon>Pseudomonadati</taxon>
        <taxon>Pseudomonadota</taxon>
        <taxon>Alphaproteobacteria</taxon>
        <taxon>Rhodobacterales</taxon>
        <taxon>Paracoccaceae</taxon>
        <taxon>Allgaiera</taxon>
    </lineage>
</organism>
<keyword evidence="7" id="KW-1278">Translocase</keyword>
<dbReference type="GO" id="GO:0016887">
    <property type="term" value="F:ATP hydrolysis activity"/>
    <property type="evidence" value="ECO:0007669"/>
    <property type="project" value="InterPro"/>
</dbReference>
<keyword evidence="5" id="KW-0547">Nucleotide-binding</keyword>